<dbReference type="Gene3D" id="3.30.1330.200">
    <property type="match status" value="1"/>
</dbReference>
<dbReference type="STRING" id="694327.DFW101_2120"/>
<dbReference type="GO" id="GO:0050568">
    <property type="term" value="F:protein-glutamine glutaminase activity"/>
    <property type="evidence" value="ECO:0007669"/>
    <property type="project" value="UniProtKB-UniRule"/>
</dbReference>
<dbReference type="HAMAP" id="MF_01440">
    <property type="entry name" value="CheD"/>
    <property type="match status" value="1"/>
</dbReference>
<sequence>MLGLIDRFPDHTLAFLNVAQGGLYDRPTMAHTVLGSCVSVTFFAPRHGLAAIFHALLPRSTEYRLHAPEATPYKFVDTAITTLVHRLVHRGVRPGDIECKVFGGASALFAEEMSVGRRNVETAFATLADLGLRVAASNVGGERGRKIVFASSTGEIFVRLLNNNCVGNANGKAAGRSSR</sequence>
<proteinExistence type="inferred from homology"/>
<dbReference type="GO" id="GO:0006935">
    <property type="term" value="P:chemotaxis"/>
    <property type="evidence" value="ECO:0007669"/>
    <property type="project" value="UniProtKB-UniRule"/>
</dbReference>
<accession>G7Q983</accession>
<dbReference type="HOGENOM" id="CLU_087854_1_0_7"/>
<dbReference type="EC" id="3.5.1.44" evidence="3"/>
<dbReference type="PANTHER" id="PTHR35147">
    <property type="entry name" value="CHEMORECEPTOR GLUTAMINE DEAMIDASE CHED-RELATED"/>
    <property type="match status" value="1"/>
</dbReference>
<evidence type="ECO:0000313" key="4">
    <source>
        <dbReference type="EMBL" id="EHJ48126.1"/>
    </source>
</evidence>
<dbReference type="InterPro" id="IPR011324">
    <property type="entry name" value="Cytotoxic_necrot_fac-like_cat"/>
</dbReference>
<dbReference type="eggNOG" id="COG1871">
    <property type="taxonomic scope" value="Bacteria"/>
</dbReference>
<comment type="function">
    <text evidence="3">Probably deamidates glutamine residues to glutamate on methyl-accepting chemotaxis receptors (MCPs), playing an important role in chemotaxis.</text>
</comment>
<keyword evidence="2 3" id="KW-0378">Hydrolase</keyword>
<organism evidence="4 5">
    <name type="scientific">Solidesulfovibrio carbinoliphilus subsp. oakridgensis</name>
    <dbReference type="NCBI Taxonomy" id="694327"/>
    <lineage>
        <taxon>Bacteria</taxon>
        <taxon>Pseudomonadati</taxon>
        <taxon>Thermodesulfobacteriota</taxon>
        <taxon>Desulfovibrionia</taxon>
        <taxon>Desulfovibrionales</taxon>
        <taxon>Desulfovibrionaceae</taxon>
        <taxon>Solidesulfovibrio</taxon>
    </lineage>
</organism>
<evidence type="ECO:0000256" key="1">
    <source>
        <dbReference type="ARBA" id="ARBA00022500"/>
    </source>
</evidence>
<dbReference type="RefSeq" id="WP_009181508.1">
    <property type="nucleotide sequence ID" value="NZ_CM001368.1"/>
</dbReference>
<comment type="catalytic activity">
    <reaction evidence="3">
        <text>L-glutaminyl-[protein] + H2O = L-glutamyl-[protein] + NH4(+)</text>
        <dbReference type="Rhea" id="RHEA:16441"/>
        <dbReference type="Rhea" id="RHEA-COMP:10207"/>
        <dbReference type="Rhea" id="RHEA-COMP:10208"/>
        <dbReference type="ChEBI" id="CHEBI:15377"/>
        <dbReference type="ChEBI" id="CHEBI:28938"/>
        <dbReference type="ChEBI" id="CHEBI:29973"/>
        <dbReference type="ChEBI" id="CHEBI:30011"/>
        <dbReference type="EC" id="3.5.1.44"/>
    </reaction>
</comment>
<evidence type="ECO:0000313" key="5">
    <source>
        <dbReference type="Proteomes" id="UP000004662"/>
    </source>
</evidence>
<comment type="similarity">
    <text evidence="3">Belongs to the CheD family.</text>
</comment>
<keyword evidence="1 3" id="KW-0145">Chemotaxis</keyword>
<dbReference type="SUPFAM" id="SSF64438">
    <property type="entry name" value="CNF1/YfiH-like putative cysteine hydrolases"/>
    <property type="match status" value="1"/>
</dbReference>
<name>G7Q983_9BACT</name>
<dbReference type="Proteomes" id="UP000004662">
    <property type="component" value="Chromosome"/>
</dbReference>
<protein>
    <recommendedName>
        <fullName evidence="3">Probable chemoreceptor glutamine deamidase CheD</fullName>
        <ecNumber evidence="3">3.5.1.44</ecNumber>
    </recommendedName>
</protein>
<dbReference type="InterPro" id="IPR005659">
    <property type="entry name" value="Chemorcpt_Glu_NH3ase_CheD"/>
</dbReference>
<dbReference type="EMBL" id="CM001368">
    <property type="protein sequence ID" value="EHJ48126.1"/>
    <property type="molecule type" value="Genomic_DNA"/>
</dbReference>
<keyword evidence="5" id="KW-1185">Reference proteome</keyword>
<evidence type="ECO:0000256" key="3">
    <source>
        <dbReference type="HAMAP-Rule" id="MF_01440"/>
    </source>
</evidence>
<dbReference type="PANTHER" id="PTHR35147:SF1">
    <property type="entry name" value="CHEMORECEPTOR GLUTAMINE DEAMIDASE CHED-RELATED"/>
    <property type="match status" value="1"/>
</dbReference>
<reference evidence="5" key="1">
    <citation type="journal article" date="2015" name="Genome Announc.">
        <title>High-Quality Draft Genome Sequence of Desulfovibrio carbinoliphilus FW-101-2B, an Organic Acid-Oxidizing Sulfate-Reducing Bacterium Isolated from Uranium(VI)-Contaminated Groundwater.</title>
        <authorList>
            <person name="Ramsay B.D."/>
            <person name="Hwang C."/>
            <person name="Woo H.L."/>
            <person name="Carroll S.L."/>
            <person name="Lucas S."/>
            <person name="Han J."/>
            <person name="Lapidus A.L."/>
            <person name="Cheng J.F."/>
            <person name="Goodwin L.A."/>
            <person name="Pitluck S."/>
            <person name="Peters L."/>
            <person name="Chertkov O."/>
            <person name="Held B."/>
            <person name="Detter J.C."/>
            <person name="Han C.S."/>
            <person name="Tapia R."/>
            <person name="Land M.L."/>
            <person name="Hauser L.J."/>
            <person name="Kyrpides N.C."/>
            <person name="Ivanova N.N."/>
            <person name="Mikhailova N."/>
            <person name="Pagani I."/>
            <person name="Woyke T."/>
            <person name="Arkin A.P."/>
            <person name="Dehal P."/>
            <person name="Chivian D."/>
            <person name="Criddle C.S."/>
            <person name="Wu W."/>
            <person name="Chakraborty R."/>
            <person name="Hazen T.C."/>
            <person name="Fields M.W."/>
        </authorList>
    </citation>
    <scope>NUCLEOTIDE SEQUENCE [LARGE SCALE GENOMIC DNA]</scope>
    <source>
        <strain evidence="5">FW-101-2B</strain>
    </source>
</reference>
<dbReference type="AlphaFoldDB" id="G7Q983"/>
<dbReference type="CDD" id="cd16352">
    <property type="entry name" value="CheD"/>
    <property type="match status" value="1"/>
</dbReference>
<dbReference type="Pfam" id="PF03975">
    <property type="entry name" value="CheD"/>
    <property type="match status" value="1"/>
</dbReference>
<dbReference type="InterPro" id="IPR038592">
    <property type="entry name" value="CheD-like_sf"/>
</dbReference>
<gene>
    <name evidence="3" type="primary">cheD</name>
    <name evidence="4" type="ORF">DFW101_2120</name>
</gene>
<dbReference type="OrthoDB" id="9807202at2"/>
<evidence type="ECO:0000256" key="2">
    <source>
        <dbReference type="ARBA" id="ARBA00022801"/>
    </source>
</evidence>